<evidence type="ECO:0000313" key="5">
    <source>
        <dbReference type="Proteomes" id="UP000321514"/>
    </source>
</evidence>
<organism evidence="2 5">
    <name type="scientific">Myxococcus fulvus</name>
    <dbReference type="NCBI Taxonomy" id="33"/>
    <lineage>
        <taxon>Bacteria</taxon>
        <taxon>Pseudomonadati</taxon>
        <taxon>Myxococcota</taxon>
        <taxon>Myxococcia</taxon>
        <taxon>Myxococcales</taxon>
        <taxon>Cystobacterineae</taxon>
        <taxon>Myxococcaceae</taxon>
        <taxon>Myxococcus</taxon>
    </lineage>
</organism>
<dbReference type="AlphaFoldDB" id="A0A511SWM9"/>
<feature type="transmembrane region" description="Helical" evidence="1">
    <location>
        <begin position="182"/>
        <end position="201"/>
    </location>
</feature>
<dbReference type="EMBL" id="FOIB01000002">
    <property type="protein sequence ID" value="SET52295.1"/>
    <property type="molecule type" value="Genomic_DNA"/>
</dbReference>
<reference evidence="3 4" key="1">
    <citation type="submission" date="2016-10" db="EMBL/GenBank/DDBJ databases">
        <authorList>
            <person name="Varghese N."/>
            <person name="Submissions S."/>
        </authorList>
    </citation>
    <scope>NUCLEOTIDE SEQUENCE [LARGE SCALE GENOMIC DNA]</scope>
    <source>
        <strain evidence="3 4">DSM 16525</strain>
    </source>
</reference>
<evidence type="ECO:0000256" key="1">
    <source>
        <dbReference type="SAM" id="Phobius"/>
    </source>
</evidence>
<keyword evidence="1" id="KW-0812">Transmembrane</keyword>
<sequence>MEGLFQALRAYQEFNPSGWVAIYRLLPMWAGIVCCVVGVTLLLVGGGPRVFRVLAGPIGALLGLVWTGAVAVKLGLPDLDPRAPTIAAGALLVLGFLFPPAITFVGLGVPLGLVAGQIAGPQDFLLGFAPGFIIGGLVGALLHRVVSALVASAAGGWVLVIGALAALHQFGSLVEAVASRPWGVIVAAGMFAIAGSVYQLAMRPSPEEADKQRAEKERVKLRQAEQRALEKRWGVK</sequence>
<comment type="caution">
    <text evidence="2">The sequence shown here is derived from an EMBL/GenBank/DDBJ whole genome shotgun (WGS) entry which is preliminary data.</text>
</comment>
<dbReference type="OrthoDB" id="5514347at2"/>
<dbReference type="RefSeq" id="WP_046715741.1">
    <property type="nucleotide sequence ID" value="NZ_BJXR01000015.1"/>
</dbReference>
<reference evidence="2 5" key="2">
    <citation type="submission" date="2019-07" db="EMBL/GenBank/DDBJ databases">
        <title>Whole genome shotgun sequence of Myxococcus fulvus NBRC 100333.</title>
        <authorList>
            <person name="Hosoyama A."/>
            <person name="Uohara A."/>
            <person name="Ohji S."/>
            <person name="Ichikawa N."/>
        </authorList>
    </citation>
    <scope>NUCLEOTIDE SEQUENCE [LARGE SCALE GENOMIC DNA]</scope>
    <source>
        <strain evidence="2 5">NBRC 100333</strain>
    </source>
</reference>
<feature type="transmembrane region" description="Helical" evidence="1">
    <location>
        <begin position="86"/>
        <end position="112"/>
    </location>
</feature>
<evidence type="ECO:0000313" key="3">
    <source>
        <dbReference type="EMBL" id="SET52295.1"/>
    </source>
</evidence>
<keyword evidence="4" id="KW-1185">Reference proteome</keyword>
<accession>A0A511SWM9</accession>
<dbReference type="Proteomes" id="UP000183760">
    <property type="component" value="Unassembled WGS sequence"/>
</dbReference>
<feature type="transmembrane region" description="Helical" evidence="1">
    <location>
        <begin position="124"/>
        <end position="142"/>
    </location>
</feature>
<feature type="transmembrane region" description="Helical" evidence="1">
    <location>
        <begin position="50"/>
        <end position="74"/>
    </location>
</feature>
<feature type="transmembrane region" description="Helical" evidence="1">
    <location>
        <begin position="149"/>
        <end position="170"/>
    </location>
</feature>
<keyword evidence="1" id="KW-0472">Membrane</keyword>
<evidence type="ECO:0008006" key="6">
    <source>
        <dbReference type="Google" id="ProtNLM"/>
    </source>
</evidence>
<feature type="transmembrane region" description="Helical" evidence="1">
    <location>
        <begin position="21"/>
        <end position="44"/>
    </location>
</feature>
<name>A0A511SWM9_MYXFU</name>
<evidence type="ECO:0000313" key="4">
    <source>
        <dbReference type="Proteomes" id="UP000183760"/>
    </source>
</evidence>
<keyword evidence="1" id="KW-1133">Transmembrane helix</keyword>
<dbReference type="EMBL" id="BJXR01000015">
    <property type="protein sequence ID" value="GEN06319.1"/>
    <property type="molecule type" value="Genomic_DNA"/>
</dbReference>
<protein>
    <recommendedName>
        <fullName evidence="6">DUF4203 domain-containing protein</fullName>
    </recommendedName>
</protein>
<dbReference type="Proteomes" id="UP000321514">
    <property type="component" value="Unassembled WGS sequence"/>
</dbReference>
<gene>
    <name evidence="2" type="ORF">MFU01_13560</name>
    <name evidence="3" type="ORF">SAMN05443572_102569</name>
</gene>
<dbReference type="STRING" id="1334629.MFUL124B02_34110"/>
<evidence type="ECO:0000313" key="2">
    <source>
        <dbReference type="EMBL" id="GEN06319.1"/>
    </source>
</evidence>
<proteinExistence type="predicted"/>